<feature type="non-terminal residue" evidence="1">
    <location>
        <position position="75"/>
    </location>
</feature>
<keyword evidence="2" id="KW-1185">Reference proteome</keyword>
<name>A0A392UYW6_9FABA</name>
<evidence type="ECO:0000313" key="1">
    <source>
        <dbReference type="EMBL" id="MCI79340.1"/>
    </source>
</evidence>
<organism evidence="1 2">
    <name type="scientific">Trifolium medium</name>
    <dbReference type="NCBI Taxonomy" id="97028"/>
    <lineage>
        <taxon>Eukaryota</taxon>
        <taxon>Viridiplantae</taxon>
        <taxon>Streptophyta</taxon>
        <taxon>Embryophyta</taxon>
        <taxon>Tracheophyta</taxon>
        <taxon>Spermatophyta</taxon>
        <taxon>Magnoliopsida</taxon>
        <taxon>eudicotyledons</taxon>
        <taxon>Gunneridae</taxon>
        <taxon>Pentapetalae</taxon>
        <taxon>rosids</taxon>
        <taxon>fabids</taxon>
        <taxon>Fabales</taxon>
        <taxon>Fabaceae</taxon>
        <taxon>Papilionoideae</taxon>
        <taxon>50 kb inversion clade</taxon>
        <taxon>NPAAA clade</taxon>
        <taxon>Hologalegina</taxon>
        <taxon>IRL clade</taxon>
        <taxon>Trifolieae</taxon>
        <taxon>Trifolium</taxon>
    </lineage>
</organism>
<comment type="caution">
    <text evidence="1">The sequence shown here is derived from an EMBL/GenBank/DDBJ whole genome shotgun (WGS) entry which is preliminary data.</text>
</comment>
<dbReference type="Proteomes" id="UP000265520">
    <property type="component" value="Unassembled WGS sequence"/>
</dbReference>
<reference evidence="1 2" key="1">
    <citation type="journal article" date="2018" name="Front. Plant Sci.">
        <title>Red Clover (Trifolium pratense) and Zigzag Clover (T. medium) - A Picture of Genomic Similarities and Differences.</title>
        <authorList>
            <person name="Dluhosova J."/>
            <person name="Istvanek J."/>
            <person name="Nedelnik J."/>
            <person name="Repkova J."/>
        </authorList>
    </citation>
    <scope>NUCLEOTIDE SEQUENCE [LARGE SCALE GENOMIC DNA]</scope>
    <source>
        <strain evidence="2">cv. 10/8</strain>
        <tissue evidence="1">Leaf</tissue>
    </source>
</reference>
<accession>A0A392UYW6</accession>
<feature type="non-terminal residue" evidence="1">
    <location>
        <position position="1"/>
    </location>
</feature>
<protein>
    <submittedName>
        <fullName evidence="1">Uncharacterized protein</fullName>
    </submittedName>
</protein>
<sequence>EIANSSVVVFKLLEVVNYLNDRECQYLRERDVAQKKANDLGQKFSKMKVSFDEYRNKYALQQKLITDLEDTEAKL</sequence>
<proteinExistence type="predicted"/>
<evidence type="ECO:0000313" key="2">
    <source>
        <dbReference type="Proteomes" id="UP000265520"/>
    </source>
</evidence>
<dbReference type="EMBL" id="LXQA010971689">
    <property type="protein sequence ID" value="MCI79340.1"/>
    <property type="molecule type" value="Genomic_DNA"/>
</dbReference>
<dbReference type="AlphaFoldDB" id="A0A392UYW6"/>